<dbReference type="Proteomes" id="UP000283530">
    <property type="component" value="Unassembled WGS sequence"/>
</dbReference>
<organism evidence="4 5">
    <name type="scientific">Cinnamomum micranthum f. kanehirae</name>
    <dbReference type="NCBI Taxonomy" id="337451"/>
    <lineage>
        <taxon>Eukaryota</taxon>
        <taxon>Viridiplantae</taxon>
        <taxon>Streptophyta</taxon>
        <taxon>Embryophyta</taxon>
        <taxon>Tracheophyta</taxon>
        <taxon>Spermatophyta</taxon>
        <taxon>Magnoliopsida</taxon>
        <taxon>Magnoliidae</taxon>
        <taxon>Laurales</taxon>
        <taxon>Lauraceae</taxon>
        <taxon>Cinnamomum</taxon>
    </lineage>
</organism>
<name>A0A443PSE4_9MAGN</name>
<dbReference type="InterPro" id="IPR000719">
    <property type="entry name" value="Prot_kinase_dom"/>
</dbReference>
<keyword evidence="2" id="KW-0067">ATP-binding</keyword>
<evidence type="ECO:0000256" key="2">
    <source>
        <dbReference type="ARBA" id="ARBA00022840"/>
    </source>
</evidence>
<dbReference type="OrthoDB" id="75710at2759"/>
<dbReference type="EMBL" id="QPKB01000010">
    <property type="protein sequence ID" value="RWR93701.1"/>
    <property type="molecule type" value="Genomic_DNA"/>
</dbReference>
<accession>A0A443PSE4</accession>
<dbReference type="GO" id="GO:0007166">
    <property type="term" value="P:cell surface receptor signaling pathway"/>
    <property type="evidence" value="ECO:0007669"/>
    <property type="project" value="InterPro"/>
</dbReference>
<proteinExistence type="predicted"/>
<dbReference type="GO" id="GO:0005886">
    <property type="term" value="C:plasma membrane"/>
    <property type="evidence" value="ECO:0007669"/>
    <property type="project" value="TreeGrafter"/>
</dbReference>
<dbReference type="Pfam" id="PF07714">
    <property type="entry name" value="PK_Tyr_Ser-Thr"/>
    <property type="match status" value="2"/>
</dbReference>
<evidence type="ECO:0000256" key="1">
    <source>
        <dbReference type="ARBA" id="ARBA00022741"/>
    </source>
</evidence>
<gene>
    <name evidence="4" type="ORF">CKAN_02296900</name>
</gene>
<protein>
    <submittedName>
        <fullName evidence="4">Wall-associated receptor kinase 2-like protein</fullName>
    </submittedName>
</protein>
<reference evidence="4 5" key="1">
    <citation type="journal article" date="2019" name="Nat. Plants">
        <title>Stout camphor tree genome fills gaps in understanding of flowering plant genome evolution.</title>
        <authorList>
            <person name="Chaw S.M."/>
            <person name="Liu Y.C."/>
            <person name="Wu Y.W."/>
            <person name="Wang H.Y."/>
            <person name="Lin C.I."/>
            <person name="Wu C.S."/>
            <person name="Ke H.M."/>
            <person name="Chang L.Y."/>
            <person name="Hsu C.Y."/>
            <person name="Yang H.T."/>
            <person name="Sudianto E."/>
            <person name="Hsu M.H."/>
            <person name="Wu K.P."/>
            <person name="Wang L.N."/>
            <person name="Leebens-Mack J.H."/>
            <person name="Tsai I.J."/>
        </authorList>
    </citation>
    <scope>NUCLEOTIDE SEQUENCE [LARGE SCALE GENOMIC DNA]</scope>
    <source>
        <strain evidence="5">cv. Chaw 1501</strain>
        <tissue evidence="4">Young leaves</tissue>
    </source>
</reference>
<dbReference type="PANTHER" id="PTHR27005">
    <property type="entry name" value="WALL-ASSOCIATED RECEPTOR KINASE-LIKE 21"/>
    <property type="match status" value="1"/>
</dbReference>
<dbReference type="PROSITE" id="PS50011">
    <property type="entry name" value="PROTEIN_KINASE_DOM"/>
    <property type="match status" value="1"/>
</dbReference>
<dbReference type="InterPro" id="IPR011009">
    <property type="entry name" value="Kinase-like_dom_sf"/>
</dbReference>
<keyword evidence="4" id="KW-0808">Transferase</keyword>
<keyword evidence="4" id="KW-0418">Kinase</keyword>
<keyword evidence="5" id="KW-1185">Reference proteome</keyword>
<dbReference type="PANTHER" id="PTHR27005:SF466">
    <property type="entry name" value="NON-FUNCTIONAL PSEUDOKINASE ZED1-LIKE"/>
    <property type="match status" value="1"/>
</dbReference>
<keyword evidence="4" id="KW-0675">Receptor</keyword>
<evidence type="ECO:0000313" key="5">
    <source>
        <dbReference type="Proteomes" id="UP000283530"/>
    </source>
</evidence>
<dbReference type="Gene3D" id="1.10.510.10">
    <property type="entry name" value="Transferase(Phosphotransferase) domain 1"/>
    <property type="match status" value="2"/>
</dbReference>
<dbReference type="SUPFAM" id="SSF56112">
    <property type="entry name" value="Protein kinase-like (PK-like)"/>
    <property type="match status" value="1"/>
</dbReference>
<dbReference type="Gene3D" id="3.30.200.20">
    <property type="entry name" value="Phosphorylase Kinase, domain 1"/>
    <property type="match status" value="1"/>
</dbReference>
<sequence>MLQANSFSYSRKPEVGIDRIEENRPKDLDFGIRVTGQATQLMAIRLLMACGCNFSCVICLREKREREQWFLKNGARLLQEQISNCDGKVKPLQFFSLKELSKATNNFDKRLIVGSKYTWATYKGSYEGRTIAVRRSSCCREYNIDFVFNEIVMLSQLNHRNVIRILGGCFETATPMPVFEFICNGSLYQYIHEKDLLSRVSWEDRLRIATGVADALAYLHTESIVVGTYGSVDPDYCSTGQVTEKCDVYSYGVLLLELLTGKKAVEQRDTGEHGGFLLVDFAISSEKENQLHLIFESSILKDSNMEQLMACAELAIKCIRWKPNERPTMKEVAQELRQIKISS</sequence>
<comment type="caution">
    <text evidence="4">The sequence shown here is derived from an EMBL/GenBank/DDBJ whole genome shotgun (WGS) entry which is preliminary data.</text>
</comment>
<keyword evidence="1" id="KW-0547">Nucleotide-binding</keyword>
<dbReference type="InterPro" id="IPR045274">
    <property type="entry name" value="WAK-like"/>
</dbReference>
<dbReference type="AlphaFoldDB" id="A0A443PSE4"/>
<dbReference type="InterPro" id="IPR001245">
    <property type="entry name" value="Ser-Thr/Tyr_kinase_cat_dom"/>
</dbReference>
<dbReference type="GO" id="GO:0004674">
    <property type="term" value="F:protein serine/threonine kinase activity"/>
    <property type="evidence" value="ECO:0007669"/>
    <property type="project" value="TreeGrafter"/>
</dbReference>
<dbReference type="GO" id="GO:0005524">
    <property type="term" value="F:ATP binding"/>
    <property type="evidence" value="ECO:0007669"/>
    <property type="project" value="UniProtKB-KW"/>
</dbReference>
<evidence type="ECO:0000259" key="3">
    <source>
        <dbReference type="PROSITE" id="PS50011"/>
    </source>
</evidence>
<feature type="domain" description="Protein kinase" evidence="3">
    <location>
        <begin position="107"/>
        <end position="343"/>
    </location>
</feature>
<evidence type="ECO:0000313" key="4">
    <source>
        <dbReference type="EMBL" id="RWR93701.1"/>
    </source>
</evidence>